<evidence type="ECO:0000313" key="8">
    <source>
        <dbReference type="Proteomes" id="UP000230405"/>
    </source>
</evidence>
<reference evidence="8" key="1">
    <citation type="submission" date="2017-09" db="EMBL/GenBank/DDBJ databases">
        <title>Depth-based differentiation of microbial function through sediment-hosted aquifers and enrichment of novel symbionts in the deep terrestrial subsurface.</title>
        <authorList>
            <person name="Probst A.J."/>
            <person name="Ladd B."/>
            <person name="Jarett J.K."/>
            <person name="Geller-Mcgrath D.E."/>
            <person name="Sieber C.M.K."/>
            <person name="Emerson J.B."/>
            <person name="Anantharaman K."/>
            <person name="Thomas B.C."/>
            <person name="Malmstrom R."/>
            <person name="Stieglmeier M."/>
            <person name="Klingl A."/>
            <person name="Woyke T."/>
            <person name="Ryan C.M."/>
            <person name="Banfield J.F."/>
        </authorList>
    </citation>
    <scope>NUCLEOTIDE SEQUENCE [LARGE SCALE GENOMIC DNA]</scope>
</reference>
<keyword evidence="5" id="KW-0479">Metal-binding</keyword>
<dbReference type="PANTHER" id="PTHR42763:SF2">
    <property type="entry name" value="ADP-GLUCOSE PHOSPHORYLASE"/>
    <property type="match status" value="1"/>
</dbReference>
<evidence type="ECO:0000256" key="2">
    <source>
        <dbReference type="ARBA" id="ARBA00022695"/>
    </source>
</evidence>
<dbReference type="Pfam" id="PF01087">
    <property type="entry name" value="GalP_UDP_transf"/>
    <property type="match status" value="1"/>
</dbReference>
<dbReference type="PANTHER" id="PTHR42763">
    <property type="entry name" value="ADP-GLUCOSE PHOSPHORYLASE"/>
    <property type="match status" value="1"/>
</dbReference>
<feature type="binding site" evidence="5">
    <location>
        <position position="148"/>
    </location>
    <ligand>
        <name>Zn(2+)</name>
        <dbReference type="ChEBI" id="CHEBI:29105"/>
    </ligand>
</feature>
<dbReference type="Proteomes" id="UP000230405">
    <property type="component" value="Unassembled WGS sequence"/>
</dbReference>
<keyword evidence="5" id="KW-0862">Zinc</keyword>
<evidence type="ECO:0000256" key="4">
    <source>
        <dbReference type="PIRSR" id="PIRSR000808-1"/>
    </source>
</evidence>
<dbReference type="SUPFAM" id="SSF54197">
    <property type="entry name" value="HIT-like"/>
    <property type="match status" value="2"/>
</dbReference>
<keyword evidence="3" id="KW-0119">Carbohydrate metabolism</keyword>
<feature type="active site" description="Tele-UMP-histidine intermediate" evidence="4">
    <location>
        <position position="150"/>
    </location>
</feature>
<dbReference type="AlphaFoldDB" id="A0A2M7VDK1"/>
<evidence type="ECO:0000256" key="3">
    <source>
        <dbReference type="ARBA" id="ARBA00023277"/>
    </source>
</evidence>
<dbReference type="GO" id="GO:0008108">
    <property type="term" value="F:UDP-glucose:hexose-1-phosphate uridylyltransferase activity"/>
    <property type="evidence" value="ECO:0007669"/>
    <property type="project" value="InterPro"/>
</dbReference>
<dbReference type="InterPro" id="IPR036265">
    <property type="entry name" value="HIT-like_sf"/>
</dbReference>
<dbReference type="GO" id="GO:0008270">
    <property type="term" value="F:zinc ion binding"/>
    <property type="evidence" value="ECO:0007669"/>
    <property type="project" value="InterPro"/>
</dbReference>
<proteinExistence type="predicted"/>
<dbReference type="PIRSF" id="PIRSF000808">
    <property type="entry name" value="GalT"/>
    <property type="match status" value="1"/>
</dbReference>
<dbReference type="GO" id="GO:0006012">
    <property type="term" value="P:galactose metabolic process"/>
    <property type="evidence" value="ECO:0007669"/>
    <property type="project" value="InterPro"/>
</dbReference>
<sequence>MLKSEIRKDYILNRYVIITPSRVNRPRDVRAENQSKRISSCVFCPSNIVTAEVTDYLLGAVKKQWSCWSVINKYPAVSTNNKSAYGYQEVIVETPQHGIDLGELSEQQMRNVLTLYQKRTKQVSKIKKIDYILIFKNSGGKAGASLMHAHSQLLAMELLPPDVAEELYLADKASRLCGRSIYRKIIDDELKQGARIIYQDDQVVAFAPYASQFHYEAWIFTRRQVDNIMEINSQEMDSMVYCLHLILSKLHSLNLNYNFFFHQVISNQKQHFYIKIQPRDSIWAGVELGSGLVINSVAPEQAAEFYRS</sequence>
<accession>A0A2M7VDK1</accession>
<protein>
    <recommendedName>
        <fullName evidence="6">Galactose-1-phosphate uridyl transferase N-terminal domain-containing protein</fullName>
    </recommendedName>
</protein>
<keyword evidence="2" id="KW-0548">Nucleotidyltransferase</keyword>
<dbReference type="InterPro" id="IPR001937">
    <property type="entry name" value="GalP_UDPtransf1"/>
</dbReference>
<feature type="binding site" evidence="5">
    <location>
        <position position="44"/>
    </location>
    <ligand>
        <name>Zn(2+)</name>
        <dbReference type="ChEBI" id="CHEBI:29105"/>
    </ligand>
</feature>
<gene>
    <name evidence="7" type="ORF">COX77_04270</name>
</gene>
<dbReference type="InterPro" id="IPR053177">
    <property type="entry name" value="ADP-glucose_phosphorylase"/>
</dbReference>
<dbReference type="EMBL" id="PFPO01000084">
    <property type="protein sequence ID" value="PIZ98507.1"/>
    <property type="molecule type" value="Genomic_DNA"/>
</dbReference>
<evidence type="ECO:0000256" key="5">
    <source>
        <dbReference type="PIRSR" id="PIRSR000808-3"/>
    </source>
</evidence>
<keyword evidence="1" id="KW-0808">Transferase</keyword>
<comment type="caution">
    <text evidence="7">The sequence shown here is derived from an EMBL/GenBank/DDBJ whole genome shotgun (WGS) entry which is preliminary data.</text>
</comment>
<evidence type="ECO:0000259" key="6">
    <source>
        <dbReference type="Pfam" id="PF01087"/>
    </source>
</evidence>
<evidence type="ECO:0000256" key="1">
    <source>
        <dbReference type="ARBA" id="ARBA00022679"/>
    </source>
</evidence>
<feature type="binding site" evidence="5">
    <location>
        <position position="97"/>
    </location>
    <ligand>
        <name>Zn(2+)</name>
        <dbReference type="ChEBI" id="CHEBI:29105"/>
    </ligand>
</feature>
<feature type="binding site" evidence="5">
    <location>
        <position position="41"/>
    </location>
    <ligand>
        <name>Zn(2+)</name>
        <dbReference type="ChEBI" id="CHEBI:29105"/>
    </ligand>
</feature>
<dbReference type="InterPro" id="IPR005849">
    <property type="entry name" value="GalP_Utransf_N"/>
</dbReference>
<comment type="cofactor">
    <cofactor evidence="5">
        <name>Zn(2+)</name>
        <dbReference type="ChEBI" id="CHEBI:29105"/>
    </cofactor>
    <text evidence="5">Binds 1 zinc ion per subunit.</text>
</comment>
<dbReference type="Gene3D" id="3.30.428.10">
    <property type="entry name" value="HIT-like"/>
    <property type="match status" value="2"/>
</dbReference>
<name>A0A2M7VDK1_9BACT</name>
<organism evidence="7 8">
    <name type="scientific">Candidatus Komeilibacteria bacterium CG_4_10_14_0_2_um_filter_37_10</name>
    <dbReference type="NCBI Taxonomy" id="1974470"/>
    <lineage>
        <taxon>Bacteria</taxon>
        <taxon>Candidatus Komeiliibacteriota</taxon>
    </lineage>
</organism>
<evidence type="ECO:0000313" key="7">
    <source>
        <dbReference type="EMBL" id="PIZ98507.1"/>
    </source>
</evidence>
<feature type="domain" description="Galactose-1-phosphate uridyl transferase N-terminal" evidence="6">
    <location>
        <begin position="6"/>
        <end position="160"/>
    </location>
</feature>